<dbReference type="Proteomes" id="UP000248014">
    <property type="component" value="Unassembled WGS sequence"/>
</dbReference>
<feature type="transmembrane region" description="Helical" evidence="1">
    <location>
        <begin position="119"/>
        <end position="144"/>
    </location>
</feature>
<feature type="transmembrane region" description="Helical" evidence="1">
    <location>
        <begin position="156"/>
        <end position="176"/>
    </location>
</feature>
<reference evidence="2 3" key="1">
    <citation type="submission" date="2018-05" db="EMBL/GenBank/DDBJ databases">
        <title>Genomic Encyclopedia of Type Strains, Phase IV (KMG-IV): sequencing the most valuable type-strain genomes for metagenomic binning, comparative biology and taxonomic classification.</title>
        <authorList>
            <person name="Goeker M."/>
        </authorList>
    </citation>
    <scope>NUCLEOTIDE SEQUENCE [LARGE SCALE GENOMIC DNA]</scope>
    <source>
        <strain evidence="2 3">DSM 3183</strain>
    </source>
</reference>
<protein>
    <recommendedName>
        <fullName evidence="4">ABC-2 type transport system permease protein</fullName>
    </recommendedName>
</protein>
<keyword evidence="1" id="KW-0812">Transmembrane</keyword>
<keyword evidence="3" id="KW-1185">Reference proteome</keyword>
<keyword evidence="1" id="KW-0472">Membrane</keyword>
<dbReference type="RefSeq" id="WP_244181862.1">
    <property type="nucleotide sequence ID" value="NZ_QJJM01000009.1"/>
</dbReference>
<comment type="caution">
    <text evidence="2">The sequence shown here is derived from an EMBL/GenBank/DDBJ whole genome shotgun (WGS) entry which is preliminary data.</text>
</comment>
<organism evidence="2 3">
    <name type="scientific">Blastomonas natatoria</name>
    <dbReference type="NCBI Taxonomy" id="34015"/>
    <lineage>
        <taxon>Bacteria</taxon>
        <taxon>Pseudomonadati</taxon>
        <taxon>Pseudomonadota</taxon>
        <taxon>Alphaproteobacteria</taxon>
        <taxon>Sphingomonadales</taxon>
        <taxon>Sphingomonadaceae</taxon>
        <taxon>Blastomonas</taxon>
    </lineage>
</organism>
<name>A0A2V3UYC9_9SPHN</name>
<keyword evidence="1" id="KW-1133">Transmembrane helix</keyword>
<accession>A0A2V3UYC9</accession>
<dbReference type="AlphaFoldDB" id="A0A2V3UYC9"/>
<feature type="transmembrane region" description="Helical" evidence="1">
    <location>
        <begin position="405"/>
        <end position="425"/>
    </location>
</feature>
<gene>
    <name evidence="2" type="ORF">C7451_109130</name>
</gene>
<proteinExistence type="predicted"/>
<evidence type="ECO:0000313" key="3">
    <source>
        <dbReference type="Proteomes" id="UP000248014"/>
    </source>
</evidence>
<feature type="transmembrane region" description="Helical" evidence="1">
    <location>
        <begin position="364"/>
        <end position="384"/>
    </location>
</feature>
<evidence type="ECO:0000256" key="1">
    <source>
        <dbReference type="SAM" id="Phobius"/>
    </source>
</evidence>
<evidence type="ECO:0000313" key="2">
    <source>
        <dbReference type="EMBL" id="PXW73841.1"/>
    </source>
</evidence>
<evidence type="ECO:0008006" key="4">
    <source>
        <dbReference type="Google" id="ProtNLM"/>
    </source>
</evidence>
<feature type="transmembrane region" description="Helical" evidence="1">
    <location>
        <begin position="270"/>
        <end position="287"/>
    </location>
</feature>
<feature type="transmembrane region" description="Helical" evidence="1">
    <location>
        <begin position="338"/>
        <end position="358"/>
    </location>
</feature>
<sequence length="473" mass="49601">MMPRAQPVPQPAAVLRSSLSTSLARYRRSWGLWLLLLIAPIGARFMISDESGKGIVIAINDQLPVLSSAMLGVWLGIVVTTLLLPAGYIYLRANTNRRQPWQVEEVTAAPRVAMLMGRFLADAAVLLGTLGTLTLAGWLLGWLMVSGPYSPWRITYPLWLIAAPPLVALAALRILFDAVPWLRGALGDLAYFFVWVASLVLPILGADQPSSFGTNLLDYPGFVRPLKGGETVGSNSIQIGGVDPGTLKPGRIDLDVAAGLNAPGYVAARFAWIGIAVGLVLFAGLIYRPHRSGRKRPGHGRIAKLLSAGPPPAARVDAPPAHATRSASIGLVLAEFRLIGAGRLFLLLAMAAALAGTAGDYRHIGSAAALLLLVFALSAHAGRSEARGLLRLTATTATPPMARRAAFIAAGLCWSLVIALPAAVVRGSGEPLLLALSTGAAAAATAMALGALTGSSFAPRVVLLIGWYVYFSS</sequence>
<feature type="transmembrane region" description="Helical" evidence="1">
    <location>
        <begin position="30"/>
        <end position="47"/>
    </location>
</feature>
<feature type="transmembrane region" description="Helical" evidence="1">
    <location>
        <begin position="67"/>
        <end position="91"/>
    </location>
</feature>
<feature type="transmembrane region" description="Helical" evidence="1">
    <location>
        <begin position="188"/>
        <end position="206"/>
    </location>
</feature>
<dbReference type="EMBL" id="QJJM01000009">
    <property type="protein sequence ID" value="PXW73841.1"/>
    <property type="molecule type" value="Genomic_DNA"/>
</dbReference>